<evidence type="ECO:0000256" key="4">
    <source>
        <dbReference type="ARBA" id="ARBA00022692"/>
    </source>
</evidence>
<proteinExistence type="predicted"/>
<sequence>MILETACNSTVNVTAPGYAPVHEYAPWLFVHFQKFTDGMMSYFDPFHESTTSYAKSLGLTYDNILMLSIVVYTVLMLSAYYFRRFVTGDTRPQLITEFSTGPAYRPRIGYLAKSVIFSWNMIMAFVSVLILIYSIDVLYFQSSLLGVNPLTSHGSALVAHTRWFEVSDDRLLLRSGGALVTFVLVTKYIEWVDTLINIGVGNSVIFLHFWHHATIFASFSYGQQTPQGAPVLLFNSFIHVVMYLYYALSVIRFMRPFIEPFKIFITVTQIVQFVVGIFFACWSHFWVDPKTVDEFYNPTSYPTDVYLSPKVGNNYYCNVLANMFVISYLVLFLNFFVRSYVTKSRASEKSASGSKQAKTD</sequence>
<organism evidence="9 10">
    <name type="scientific">Yasminevirus sp. GU-2018</name>
    <dbReference type="NCBI Taxonomy" id="2420051"/>
    <lineage>
        <taxon>Viruses</taxon>
        <taxon>Varidnaviria</taxon>
        <taxon>Bamfordvirae</taxon>
        <taxon>Nucleocytoviricota</taxon>
        <taxon>Megaviricetes</taxon>
        <taxon>Imitervirales</taxon>
        <taxon>Mimiviridae</taxon>
        <taxon>Klosneuvirinae</taxon>
        <taxon>Yasminevirus</taxon>
        <taxon>Yasminevirus saudimassiliense</taxon>
    </lineage>
</organism>
<dbReference type="GO" id="GO:0009922">
    <property type="term" value="F:fatty acid elongase activity"/>
    <property type="evidence" value="ECO:0007669"/>
    <property type="project" value="InterPro"/>
</dbReference>
<feature type="transmembrane region" description="Helical" evidence="8">
    <location>
        <begin position="171"/>
        <end position="189"/>
    </location>
</feature>
<keyword evidence="3" id="KW-0808">Transferase</keyword>
<dbReference type="PANTHER" id="PTHR11157">
    <property type="entry name" value="FATTY ACID ACYL TRANSFERASE-RELATED"/>
    <property type="match status" value="1"/>
</dbReference>
<evidence type="ECO:0000313" key="10">
    <source>
        <dbReference type="Proteomes" id="UP000594342"/>
    </source>
</evidence>
<evidence type="ECO:0000256" key="1">
    <source>
        <dbReference type="ARBA" id="ARBA00004141"/>
    </source>
</evidence>
<comment type="caution">
    <text evidence="9">The sequence shown here is derived from an EMBL/GenBank/DDBJ whole genome shotgun (WGS) entry which is preliminary data.</text>
</comment>
<feature type="transmembrane region" description="Helical" evidence="8">
    <location>
        <begin position="64"/>
        <end position="82"/>
    </location>
</feature>
<feature type="transmembrane region" description="Helical" evidence="8">
    <location>
        <begin position="231"/>
        <end position="251"/>
    </location>
</feature>
<keyword evidence="6" id="KW-0443">Lipid metabolism</keyword>
<keyword evidence="7 8" id="KW-0472">Membrane</keyword>
<name>A0A5K0UB91_9VIRU</name>
<evidence type="ECO:0000256" key="2">
    <source>
        <dbReference type="ARBA" id="ARBA00022516"/>
    </source>
</evidence>
<dbReference type="Proteomes" id="UP000594342">
    <property type="component" value="Unassembled WGS sequence"/>
</dbReference>
<dbReference type="Pfam" id="PF01151">
    <property type="entry name" value="ELO"/>
    <property type="match status" value="1"/>
</dbReference>
<evidence type="ECO:0000256" key="8">
    <source>
        <dbReference type="SAM" id="Phobius"/>
    </source>
</evidence>
<dbReference type="GO" id="GO:0034626">
    <property type="term" value="P:fatty acid elongation, polyunsaturated fatty acid"/>
    <property type="evidence" value="ECO:0007669"/>
    <property type="project" value="TreeGrafter"/>
</dbReference>
<keyword evidence="10" id="KW-1185">Reference proteome</keyword>
<dbReference type="GO" id="GO:0034625">
    <property type="term" value="P:fatty acid elongation, monounsaturated fatty acid"/>
    <property type="evidence" value="ECO:0007669"/>
    <property type="project" value="TreeGrafter"/>
</dbReference>
<protein>
    <submittedName>
        <fullName evidence="9">Fatty acid elongase</fullName>
    </submittedName>
</protein>
<dbReference type="GO" id="GO:0016020">
    <property type="term" value="C:membrane"/>
    <property type="evidence" value="ECO:0007669"/>
    <property type="project" value="UniProtKB-SubCell"/>
</dbReference>
<feature type="transmembrane region" description="Helical" evidence="8">
    <location>
        <begin position="319"/>
        <end position="337"/>
    </location>
</feature>
<keyword evidence="5 8" id="KW-1133">Transmembrane helix</keyword>
<dbReference type="GO" id="GO:0042761">
    <property type="term" value="P:very long-chain fatty acid biosynthetic process"/>
    <property type="evidence" value="ECO:0007669"/>
    <property type="project" value="TreeGrafter"/>
</dbReference>
<feature type="transmembrane region" description="Helical" evidence="8">
    <location>
        <begin position="263"/>
        <end position="287"/>
    </location>
</feature>
<keyword evidence="2" id="KW-0444">Lipid biosynthesis</keyword>
<feature type="transmembrane region" description="Helical" evidence="8">
    <location>
        <begin position="196"/>
        <end position="219"/>
    </location>
</feature>
<evidence type="ECO:0000256" key="7">
    <source>
        <dbReference type="ARBA" id="ARBA00023136"/>
    </source>
</evidence>
<dbReference type="GO" id="GO:0030148">
    <property type="term" value="P:sphingolipid biosynthetic process"/>
    <property type="evidence" value="ECO:0007669"/>
    <property type="project" value="TreeGrafter"/>
</dbReference>
<gene>
    <name evidence="9" type="ORF">YASMINEVIRUS_809</name>
</gene>
<reference evidence="9 10" key="1">
    <citation type="submission" date="2018-10" db="EMBL/GenBank/DDBJ databases">
        <authorList>
            <consortium name="IHU Genomes"/>
        </authorList>
    </citation>
    <scope>NUCLEOTIDE SEQUENCE [LARGE SCALE GENOMIC DNA]</scope>
    <source>
        <strain evidence="9 10">A1</strain>
    </source>
</reference>
<dbReference type="InterPro" id="IPR002076">
    <property type="entry name" value="ELO_fam"/>
</dbReference>
<evidence type="ECO:0000313" key="9">
    <source>
        <dbReference type="EMBL" id="VBB18346.1"/>
    </source>
</evidence>
<comment type="subcellular location">
    <subcellularLocation>
        <location evidence="1">Membrane</location>
        <topology evidence="1">Multi-pass membrane protein</topology>
    </subcellularLocation>
</comment>
<feature type="transmembrane region" description="Helical" evidence="8">
    <location>
        <begin position="115"/>
        <end position="135"/>
    </location>
</feature>
<dbReference type="EMBL" id="UPSH01000001">
    <property type="protein sequence ID" value="VBB18346.1"/>
    <property type="molecule type" value="Genomic_DNA"/>
</dbReference>
<accession>A0A5K0UB91</accession>
<dbReference type="GO" id="GO:0019367">
    <property type="term" value="P:fatty acid elongation, saturated fatty acid"/>
    <property type="evidence" value="ECO:0007669"/>
    <property type="project" value="TreeGrafter"/>
</dbReference>
<keyword evidence="4 8" id="KW-0812">Transmembrane</keyword>
<evidence type="ECO:0000256" key="3">
    <source>
        <dbReference type="ARBA" id="ARBA00022679"/>
    </source>
</evidence>
<evidence type="ECO:0000256" key="6">
    <source>
        <dbReference type="ARBA" id="ARBA00023098"/>
    </source>
</evidence>
<evidence type="ECO:0000256" key="5">
    <source>
        <dbReference type="ARBA" id="ARBA00022989"/>
    </source>
</evidence>